<reference evidence="1" key="1">
    <citation type="submission" date="2021-03" db="EMBL/GenBank/DDBJ databases">
        <title>Leucobacter chromiisoli sp. nov., isolated from chromium-containing soil of chemical plant.</title>
        <authorList>
            <person name="Xu Z."/>
        </authorList>
    </citation>
    <scope>NUCLEOTIDE SEQUENCE</scope>
    <source>
        <strain evidence="1">A2</strain>
    </source>
</reference>
<organism evidence="1 2">
    <name type="scientific">Leucobacter ruminantium</name>
    <dbReference type="NCBI Taxonomy" id="1289170"/>
    <lineage>
        <taxon>Bacteria</taxon>
        <taxon>Bacillati</taxon>
        <taxon>Actinomycetota</taxon>
        <taxon>Actinomycetes</taxon>
        <taxon>Micrococcales</taxon>
        <taxon>Microbacteriaceae</taxon>
        <taxon>Leucobacter</taxon>
    </lineage>
</organism>
<evidence type="ECO:0000313" key="2">
    <source>
        <dbReference type="Proteomes" id="UP000664398"/>
    </source>
</evidence>
<proteinExistence type="predicted"/>
<sequence>MDFSERMRGLENARNSDDDELDQARVRLRQQAAEFITFVADAVEWARDRGAEPRGITATPESRGYVADWDAREVVVGGDGSLSFTFFGGTLYVARPTKLERNPLFRRSISEYGYRLMGELTPDHQIFTSAKGAHGPQGFRITDSYRSAVTNACIDEHEPSVIEIETYMERMTRRLSRELL</sequence>
<dbReference type="Proteomes" id="UP000664398">
    <property type="component" value="Unassembled WGS sequence"/>
</dbReference>
<name>A0A939M090_9MICO</name>
<keyword evidence="2" id="KW-1185">Reference proteome</keyword>
<comment type="caution">
    <text evidence="1">The sequence shown here is derived from an EMBL/GenBank/DDBJ whole genome shotgun (WGS) entry which is preliminary data.</text>
</comment>
<evidence type="ECO:0000313" key="1">
    <source>
        <dbReference type="EMBL" id="MBO1806343.1"/>
    </source>
</evidence>
<dbReference type="AlphaFoldDB" id="A0A939M090"/>
<gene>
    <name evidence="1" type="ORF">J4H91_13605</name>
</gene>
<dbReference type="EMBL" id="JAGDYL010000029">
    <property type="protein sequence ID" value="MBO1806343.1"/>
    <property type="molecule type" value="Genomic_DNA"/>
</dbReference>
<protein>
    <submittedName>
        <fullName evidence="1">Uncharacterized protein</fullName>
    </submittedName>
</protein>
<accession>A0A939M090</accession>
<dbReference type="RefSeq" id="WP_208046801.1">
    <property type="nucleotide sequence ID" value="NZ_JAGDYL010000029.1"/>
</dbReference>